<evidence type="ECO:0000313" key="3">
    <source>
        <dbReference type="Proteomes" id="UP000291151"/>
    </source>
</evidence>
<dbReference type="EMBL" id="CP036528">
    <property type="protein sequence ID" value="QBK25470.1"/>
    <property type="molecule type" value="Genomic_DNA"/>
</dbReference>
<feature type="transmembrane region" description="Helical" evidence="1">
    <location>
        <begin position="39"/>
        <end position="57"/>
    </location>
</feature>
<evidence type="ECO:0000256" key="1">
    <source>
        <dbReference type="SAM" id="Phobius"/>
    </source>
</evidence>
<keyword evidence="1" id="KW-1133">Transmembrane helix</keyword>
<evidence type="ECO:0000313" key="2">
    <source>
        <dbReference type="EMBL" id="QBK25470.1"/>
    </source>
</evidence>
<accession>A0A4V1A2Z5</accession>
<dbReference type="KEGG" id="uth:DKZ56_06140"/>
<name>A0A4V1A2Z5_9BACL</name>
<sequence>MWFDNIVELIFYLVALGIIAFLAIRIYRKQEVKLSKWKVIVVIIVGLFSFSIHFPMFKKTVELAILPLGVWILYFLLRNQGNSWKNYRPYALLGFAGNYIFLAAFFISIFIYHLIYDENELSHYISDISEAEIIPVHPDGEGNPQLSGDFMEIISKMKQKEFFSVVSYDDMFMVDDFQKENERFPYLLANNKPRWGSGADAVIYIEKDGKGILVNTEKRSVYFRSNEKVLKEKDL</sequence>
<organism evidence="2 3">
    <name type="scientific">Ureibacillus thermophilus</name>
    <dbReference type="NCBI Taxonomy" id="367743"/>
    <lineage>
        <taxon>Bacteria</taxon>
        <taxon>Bacillati</taxon>
        <taxon>Bacillota</taxon>
        <taxon>Bacilli</taxon>
        <taxon>Bacillales</taxon>
        <taxon>Caryophanaceae</taxon>
        <taxon>Ureibacillus</taxon>
    </lineage>
</organism>
<keyword evidence="1" id="KW-0812">Transmembrane</keyword>
<keyword evidence="1" id="KW-0472">Membrane</keyword>
<reference evidence="2 3" key="1">
    <citation type="submission" date="2019-02" db="EMBL/GenBank/DDBJ databases">
        <title>Ureibacillus thermophilus.</title>
        <authorList>
            <person name="Sunny J.S."/>
            <person name="Natarajan A."/>
            <person name="Saleena L.M."/>
        </authorList>
    </citation>
    <scope>NUCLEOTIDE SEQUENCE [LARGE SCALE GENOMIC DNA]</scope>
    <source>
        <strain evidence="2 3">LM102</strain>
    </source>
</reference>
<gene>
    <name evidence="2" type="ORF">DKZ56_06140</name>
</gene>
<protein>
    <submittedName>
        <fullName evidence="2">Uncharacterized protein</fullName>
    </submittedName>
</protein>
<dbReference type="Proteomes" id="UP000291151">
    <property type="component" value="Chromosome"/>
</dbReference>
<dbReference type="RefSeq" id="WP_208651858.1">
    <property type="nucleotide sequence ID" value="NZ_CP036528.1"/>
</dbReference>
<dbReference type="AlphaFoldDB" id="A0A4V1A2Z5"/>
<keyword evidence="3" id="KW-1185">Reference proteome</keyword>
<feature type="transmembrane region" description="Helical" evidence="1">
    <location>
        <begin position="6"/>
        <end position="27"/>
    </location>
</feature>
<feature type="transmembrane region" description="Helical" evidence="1">
    <location>
        <begin position="90"/>
        <end position="115"/>
    </location>
</feature>
<feature type="transmembrane region" description="Helical" evidence="1">
    <location>
        <begin position="63"/>
        <end position="78"/>
    </location>
</feature>
<proteinExistence type="predicted"/>